<evidence type="ECO:0000313" key="1">
    <source>
        <dbReference type="EMBL" id="QLI74587.1"/>
    </source>
</evidence>
<accession>A0A7D5ZAS7</accession>
<keyword evidence="2" id="KW-1185">Reference proteome</keyword>
<dbReference type="KEGG" id="mbrn:90968300"/>
<dbReference type="RefSeq" id="XP_065987945.1">
    <property type="nucleotide sequence ID" value="XM_066131911.1"/>
</dbReference>
<protein>
    <submittedName>
        <fullName evidence="1">Uncharacterized protein</fullName>
    </submittedName>
</protein>
<dbReference type="EMBL" id="CP058938">
    <property type="protein sequence ID" value="QLI74587.1"/>
    <property type="molecule type" value="Genomic_DNA"/>
</dbReference>
<evidence type="ECO:0000313" key="2">
    <source>
        <dbReference type="Proteomes" id="UP000510686"/>
    </source>
</evidence>
<dbReference type="Proteomes" id="UP000510686">
    <property type="component" value="Chromosome 7"/>
</dbReference>
<dbReference type="GeneID" id="90968300"/>
<proteinExistence type="predicted"/>
<name>A0A7D5ZAS7_9HYPO</name>
<sequence length="77" mass="8632">MTADPLESDNQILSKIRNLYVTHPDNGQNITLKEGERTEPELDMLLQEDRTAALRHLLLERLPAALLPTVQLLIGSS</sequence>
<organism evidence="1 2">
    <name type="scientific">Metarhizium brunneum</name>
    <dbReference type="NCBI Taxonomy" id="500148"/>
    <lineage>
        <taxon>Eukaryota</taxon>
        <taxon>Fungi</taxon>
        <taxon>Dikarya</taxon>
        <taxon>Ascomycota</taxon>
        <taxon>Pezizomycotina</taxon>
        <taxon>Sordariomycetes</taxon>
        <taxon>Hypocreomycetidae</taxon>
        <taxon>Hypocreales</taxon>
        <taxon>Clavicipitaceae</taxon>
        <taxon>Metarhizium</taxon>
    </lineage>
</organism>
<dbReference type="AlphaFoldDB" id="A0A7D5ZAS7"/>
<gene>
    <name evidence="1" type="ORF">G6M90_00g114040</name>
</gene>
<reference evidence="1 2" key="1">
    <citation type="submission" date="2020-07" db="EMBL/GenBank/DDBJ databases">
        <title>Telomere length de novo assembly of all 7 chromosomes of the fungus, Metarhizium brunneum, using a novel assembly pipeline.</title>
        <authorList>
            <person name="Saud z."/>
            <person name="Kortsinoglou A."/>
            <person name="Kouvelis V.N."/>
            <person name="Butt T.M."/>
        </authorList>
    </citation>
    <scope>NUCLEOTIDE SEQUENCE [LARGE SCALE GENOMIC DNA]</scope>
    <source>
        <strain evidence="1 2">4556</strain>
    </source>
</reference>